<proteinExistence type="predicted"/>
<name>A0A557P9M8_9VIBR</name>
<dbReference type="OrthoDB" id="5741553at2"/>
<accession>A0A557P9M8</accession>
<comment type="caution">
    <text evidence="1">The sequence shown here is derived from an EMBL/GenBank/DDBJ whole genome shotgun (WGS) entry which is preliminary data.</text>
</comment>
<gene>
    <name evidence="1" type="ORF">FOF44_07085</name>
</gene>
<evidence type="ECO:0000313" key="1">
    <source>
        <dbReference type="EMBL" id="TVO37366.1"/>
    </source>
</evidence>
<dbReference type="InterPro" id="IPR008713">
    <property type="entry name" value="Phage_lambda_NinG"/>
</dbReference>
<reference evidence="1 2" key="1">
    <citation type="submission" date="2019-07" db="EMBL/GenBank/DDBJ databases">
        <title>The draft genome sequence of Vibrio algivorus M1486.</title>
        <authorList>
            <person name="Meng X."/>
        </authorList>
    </citation>
    <scope>NUCLEOTIDE SEQUENCE [LARGE SCALE GENOMIC DNA]</scope>
    <source>
        <strain evidence="1 2">M1486</strain>
    </source>
</reference>
<dbReference type="EMBL" id="VMKJ01000010">
    <property type="protein sequence ID" value="TVO37366.1"/>
    <property type="molecule type" value="Genomic_DNA"/>
</dbReference>
<dbReference type="Pfam" id="PF05766">
    <property type="entry name" value="NinG"/>
    <property type="match status" value="1"/>
</dbReference>
<organism evidence="1 2">
    <name type="scientific">Vibrio algivorus</name>
    <dbReference type="NCBI Taxonomy" id="1667024"/>
    <lineage>
        <taxon>Bacteria</taxon>
        <taxon>Pseudomonadati</taxon>
        <taxon>Pseudomonadota</taxon>
        <taxon>Gammaproteobacteria</taxon>
        <taxon>Vibrionales</taxon>
        <taxon>Vibrionaceae</taxon>
        <taxon>Vibrio</taxon>
    </lineage>
</organism>
<sequence length="136" mass="16099">MRNMKRSYRLEKAQAQFNRFIRLRDAGKPCISCERYIELSQLDAGHYRSIGAAPELRFNEDNCHGQCRECNGFKSANKTEYRGSLIDKIGLKRVEEIEQHHPPANWSIEDIYQIEKEYKAKSDVMESRWEQYYESA</sequence>
<protein>
    <submittedName>
        <fullName evidence="1">Recombination protein NinG</fullName>
    </submittedName>
</protein>
<dbReference type="Proteomes" id="UP000319828">
    <property type="component" value="Unassembled WGS sequence"/>
</dbReference>
<evidence type="ECO:0000313" key="2">
    <source>
        <dbReference type="Proteomes" id="UP000319828"/>
    </source>
</evidence>
<dbReference type="AlphaFoldDB" id="A0A557P9M8"/>
<dbReference type="RefSeq" id="WP_144387877.1">
    <property type="nucleotide sequence ID" value="NZ_CANNCB010000017.1"/>
</dbReference>